<comment type="similarity">
    <text evidence="1">Belongs to the DNA polymerase type-Y family.</text>
</comment>
<dbReference type="InterPro" id="IPR043128">
    <property type="entry name" value="Rev_trsase/Diguanyl_cyclase"/>
</dbReference>
<dbReference type="GO" id="GO:0003887">
    <property type="term" value="F:DNA-directed DNA polymerase activity"/>
    <property type="evidence" value="ECO:0007669"/>
    <property type="project" value="InterPro"/>
</dbReference>
<dbReference type="RefSeq" id="WP_283009946.1">
    <property type="nucleotide sequence ID" value="NZ_CP125292.1"/>
</dbReference>
<dbReference type="InterPro" id="IPR001126">
    <property type="entry name" value="UmuC"/>
</dbReference>
<dbReference type="GO" id="GO:0042276">
    <property type="term" value="P:error-prone translesion synthesis"/>
    <property type="evidence" value="ECO:0007669"/>
    <property type="project" value="TreeGrafter"/>
</dbReference>
<dbReference type="PANTHER" id="PTHR11076:SF35">
    <property type="entry name" value="DNA REPAIR PROTEIN HOMOLOG YOBH"/>
    <property type="match status" value="1"/>
</dbReference>
<dbReference type="Gene3D" id="1.10.150.20">
    <property type="entry name" value="5' to 3' exonuclease, C-terminal subdomain"/>
    <property type="match status" value="1"/>
</dbReference>
<dbReference type="Gene3D" id="3.40.1170.60">
    <property type="match status" value="1"/>
</dbReference>
<dbReference type="AlphaFoldDB" id="A0AAQ3EQI5"/>
<evidence type="ECO:0000259" key="2">
    <source>
        <dbReference type="PROSITE" id="PS50173"/>
    </source>
</evidence>
<dbReference type="GO" id="GO:0006281">
    <property type="term" value="P:DNA repair"/>
    <property type="evidence" value="ECO:0007669"/>
    <property type="project" value="InterPro"/>
</dbReference>
<dbReference type="CDD" id="cd01700">
    <property type="entry name" value="PolY_Pol_V_umuC"/>
    <property type="match status" value="1"/>
</dbReference>
<dbReference type="InterPro" id="IPR036775">
    <property type="entry name" value="DNA_pol_Y-fam_lit_finger_sf"/>
</dbReference>
<dbReference type="Gene3D" id="3.30.1490.100">
    <property type="entry name" value="DNA polymerase, Y-family, little finger domain"/>
    <property type="match status" value="1"/>
</dbReference>
<evidence type="ECO:0000313" key="4">
    <source>
        <dbReference type="Proteomes" id="UP001229422"/>
    </source>
</evidence>
<dbReference type="SUPFAM" id="SSF100879">
    <property type="entry name" value="Lesion bypass DNA polymerase (Y-family), little finger domain"/>
    <property type="match status" value="1"/>
</dbReference>
<dbReference type="GO" id="GO:0003684">
    <property type="term" value="F:damaged DNA binding"/>
    <property type="evidence" value="ECO:0007669"/>
    <property type="project" value="InterPro"/>
</dbReference>
<dbReference type="GO" id="GO:0009432">
    <property type="term" value="P:SOS response"/>
    <property type="evidence" value="ECO:0007669"/>
    <property type="project" value="TreeGrafter"/>
</dbReference>
<name>A0AAQ3EQI5_BACIU</name>
<dbReference type="InterPro" id="IPR017961">
    <property type="entry name" value="DNA_pol_Y-fam_little_finger"/>
</dbReference>
<dbReference type="SUPFAM" id="SSF56672">
    <property type="entry name" value="DNA/RNA polymerases"/>
    <property type="match status" value="1"/>
</dbReference>
<dbReference type="EMBL" id="CP125292">
    <property type="protein sequence ID" value="WHM21398.1"/>
    <property type="molecule type" value="Genomic_DNA"/>
</dbReference>
<evidence type="ECO:0000313" key="3">
    <source>
        <dbReference type="EMBL" id="WHM21398.1"/>
    </source>
</evidence>
<dbReference type="Proteomes" id="UP001229422">
    <property type="component" value="Chromosome"/>
</dbReference>
<dbReference type="PROSITE" id="PS50173">
    <property type="entry name" value="UMUC"/>
    <property type="match status" value="1"/>
</dbReference>
<dbReference type="Pfam" id="PF00817">
    <property type="entry name" value="IMS"/>
    <property type="match status" value="1"/>
</dbReference>
<dbReference type="Gene3D" id="3.30.70.270">
    <property type="match status" value="1"/>
</dbReference>
<dbReference type="InterPro" id="IPR043502">
    <property type="entry name" value="DNA/RNA_pol_sf"/>
</dbReference>
<proteinExistence type="inferred from homology"/>
<dbReference type="Pfam" id="PF21999">
    <property type="entry name" value="IMS_HHH_1"/>
    <property type="match status" value="1"/>
</dbReference>
<evidence type="ECO:0000256" key="1">
    <source>
        <dbReference type="ARBA" id="ARBA00010945"/>
    </source>
</evidence>
<dbReference type="InterPro" id="IPR050116">
    <property type="entry name" value="DNA_polymerase-Y"/>
</dbReference>
<feature type="domain" description="UmuC" evidence="2">
    <location>
        <begin position="12"/>
        <end position="196"/>
    </location>
</feature>
<gene>
    <name evidence="3" type="primary">uvrX</name>
    <name evidence="3" type="ORF">QL281_21915</name>
</gene>
<dbReference type="Pfam" id="PF11799">
    <property type="entry name" value="IMS_C"/>
    <property type="match status" value="1"/>
</dbReference>
<protein>
    <submittedName>
        <fullName evidence="3">UV damage repair protein UvrX</fullName>
    </submittedName>
</protein>
<sequence length="417" mass="46766">MIDYSQFPRKNILCVDMKSFYASVSAVTRGLNPLTCYLAVVGNTERQGSVVLAASPALKKDFGIKTGSRLFEIPEDPRIHVVNPQMKLFIRVSTEITKLFYRFVPEKCVHTYSIDESFLDAGKENPEEMAKAIQSSMRREFGLMCTVGIGDNMLLSKLALDLESKKTKSGIARWRYEDVPNKLWKVRPLSKMWGIGGRMERNLNRMGISTIGQLAKFPLELLEKKFGIMGNQLYYHAHGIDLSEIGAPLMQGQISFGKSQILLRDYTRSEEIKAVLLEICEEVARRARTHNKVGRTISLGIGYSKDELGGGGFHRSKTIDLPTSITMDIYRCCLMLFNKFYSGKTVRSVSVTLSNIEDDVNQQLSLFEVDNEKRRKLGFVMDGIRSKYGSKAILRAVSYTPAGTALQRAGLTGGHKS</sequence>
<reference evidence="3" key="1">
    <citation type="submission" date="2023-05" db="EMBL/GenBank/DDBJ databases">
        <title>Complete genome sequence of Bacillus subtilis SRCM117797 isolated from Soybean paste.</title>
        <authorList>
            <person name="Abraha H.B."/>
            <person name="Kim K.-P."/>
            <person name="Ryu M.-S."/>
            <person name="Jeong D.-Y."/>
        </authorList>
    </citation>
    <scope>NUCLEOTIDE SEQUENCE</scope>
    <source>
        <strain evidence="3">SRCM117797</strain>
    </source>
</reference>
<dbReference type="InterPro" id="IPR053848">
    <property type="entry name" value="IMS_HHH_1"/>
</dbReference>
<accession>A0AAQ3EQI5</accession>
<organism evidence="3 4">
    <name type="scientific">Bacillus subtilis</name>
    <dbReference type="NCBI Taxonomy" id="1423"/>
    <lineage>
        <taxon>Bacteria</taxon>
        <taxon>Bacillati</taxon>
        <taxon>Bacillota</taxon>
        <taxon>Bacilli</taxon>
        <taxon>Bacillales</taxon>
        <taxon>Bacillaceae</taxon>
        <taxon>Bacillus</taxon>
    </lineage>
</organism>
<dbReference type="GO" id="GO:0005829">
    <property type="term" value="C:cytosol"/>
    <property type="evidence" value="ECO:0007669"/>
    <property type="project" value="TreeGrafter"/>
</dbReference>
<dbReference type="PANTHER" id="PTHR11076">
    <property type="entry name" value="DNA REPAIR POLYMERASE UMUC / TRANSFERASE FAMILY MEMBER"/>
    <property type="match status" value="1"/>
</dbReference>